<dbReference type="RefSeq" id="WP_128911438.1">
    <property type="nucleotide sequence ID" value="NZ_RDSM01000001.1"/>
</dbReference>
<dbReference type="AlphaFoldDB" id="A0A4Q0T6N6"/>
<keyword evidence="1" id="KW-0969">Cilium</keyword>
<evidence type="ECO:0000313" key="1">
    <source>
        <dbReference type="EMBL" id="RXH57241.1"/>
    </source>
</evidence>
<evidence type="ECO:0000313" key="2">
    <source>
        <dbReference type="Proteomes" id="UP000289437"/>
    </source>
</evidence>
<sequence length="71" mass="7739">MVAVTGLNGIIFAINSDLIEHVEATPDTVITLTTGNKLVIREGLEELTAKVIAFRHAVQTGFYRETDHTDA</sequence>
<dbReference type="InterPro" id="IPR009384">
    <property type="entry name" value="SwrD-like"/>
</dbReference>
<dbReference type="Pfam" id="PF06289">
    <property type="entry name" value="FlbD"/>
    <property type="match status" value="1"/>
</dbReference>
<name>A0A4Q0T6N6_9BACT</name>
<reference evidence="1 2" key="1">
    <citation type="submission" date="2018-11" db="EMBL/GenBank/DDBJ databases">
        <authorList>
            <person name="Mardanov A.V."/>
            <person name="Ravin N.V."/>
            <person name="Dedysh S.N."/>
        </authorList>
    </citation>
    <scope>NUCLEOTIDE SEQUENCE [LARGE SCALE GENOMIC DNA]</scope>
    <source>
        <strain evidence="1 2">AF10</strain>
    </source>
</reference>
<dbReference type="PANTHER" id="PTHR39185">
    <property type="entry name" value="SWARMING MOTILITY PROTEIN SWRD"/>
    <property type="match status" value="1"/>
</dbReference>
<proteinExistence type="predicted"/>
<dbReference type="Proteomes" id="UP000289437">
    <property type="component" value="Unassembled WGS sequence"/>
</dbReference>
<reference evidence="2" key="2">
    <citation type="submission" date="2019-02" db="EMBL/GenBank/DDBJ databases">
        <title>Granulicella sibirica sp. nov., a psychrotolerant acidobacterium isolated from an organic soil layer in forested tundra, West Siberia.</title>
        <authorList>
            <person name="Oshkin I.Y."/>
            <person name="Kulichevskaya I.S."/>
            <person name="Rijpstra W.I.C."/>
            <person name="Sinninghe Damste J.S."/>
            <person name="Rakitin A.L."/>
            <person name="Ravin N.V."/>
            <person name="Dedysh S.N."/>
        </authorList>
    </citation>
    <scope>NUCLEOTIDE SEQUENCE [LARGE SCALE GENOMIC DNA]</scope>
    <source>
        <strain evidence="2">AF10</strain>
    </source>
</reference>
<organism evidence="1 2">
    <name type="scientific">Granulicella sibirica</name>
    <dbReference type="NCBI Taxonomy" id="2479048"/>
    <lineage>
        <taxon>Bacteria</taxon>
        <taxon>Pseudomonadati</taxon>
        <taxon>Acidobacteriota</taxon>
        <taxon>Terriglobia</taxon>
        <taxon>Terriglobales</taxon>
        <taxon>Acidobacteriaceae</taxon>
        <taxon>Granulicella</taxon>
    </lineage>
</organism>
<dbReference type="OrthoDB" id="9799862at2"/>
<dbReference type="EMBL" id="RDSM01000001">
    <property type="protein sequence ID" value="RXH57241.1"/>
    <property type="molecule type" value="Genomic_DNA"/>
</dbReference>
<gene>
    <name evidence="1" type="ORF">GRAN_0551</name>
</gene>
<keyword evidence="2" id="KW-1185">Reference proteome</keyword>
<protein>
    <submittedName>
        <fullName evidence="1">Flagellar FlbD family protein</fullName>
    </submittedName>
</protein>
<dbReference type="PANTHER" id="PTHR39185:SF1">
    <property type="entry name" value="SWARMING MOTILITY PROTEIN SWRD"/>
    <property type="match status" value="1"/>
</dbReference>
<accession>A0A4Q0T6N6</accession>
<keyword evidence="1" id="KW-0966">Cell projection</keyword>
<comment type="caution">
    <text evidence="1">The sequence shown here is derived from an EMBL/GenBank/DDBJ whole genome shotgun (WGS) entry which is preliminary data.</text>
</comment>
<keyword evidence="1" id="KW-0282">Flagellum</keyword>